<comment type="caution">
    <text evidence="1">The sequence shown here is derived from an EMBL/GenBank/DDBJ whole genome shotgun (WGS) entry which is preliminary data.</text>
</comment>
<dbReference type="OrthoDB" id="288703at2759"/>
<dbReference type="Proteomes" id="UP000759537">
    <property type="component" value="Unassembled WGS sequence"/>
</dbReference>
<reference evidence="1" key="2">
    <citation type="journal article" date="2020" name="Nat. Commun.">
        <title>Large-scale genome sequencing of mycorrhizal fungi provides insights into the early evolution of symbiotic traits.</title>
        <authorList>
            <person name="Miyauchi S."/>
            <person name="Kiss E."/>
            <person name="Kuo A."/>
            <person name="Drula E."/>
            <person name="Kohler A."/>
            <person name="Sanchez-Garcia M."/>
            <person name="Morin E."/>
            <person name="Andreopoulos B."/>
            <person name="Barry K.W."/>
            <person name="Bonito G."/>
            <person name="Buee M."/>
            <person name="Carver A."/>
            <person name="Chen C."/>
            <person name="Cichocki N."/>
            <person name="Clum A."/>
            <person name="Culley D."/>
            <person name="Crous P.W."/>
            <person name="Fauchery L."/>
            <person name="Girlanda M."/>
            <person name="Hayes R.D."/>
            <person name="Keri Z."/>
            <person name="LaButti K."/>
            <person name="Lipzen A."/>
            <person name="Lombard V."/>
            <person name="Magnuson J."/>
            <person name="Maillard F."/>
            <person name="Murat C."/>
            <person name="Nolan M."/>
            <person name="Ohm R.A."/>
            <person name="Pangilinan J."/>
            <person name="Pereira M.F."/>
            <person name="Perotto S."/>
            <person name="Peter M."/>
            <person name="Pfister S."/>
            <person name="Riley R."/>
            <person name="Sitrit Y."/>
            <person name="Stielow J.B."/>
            <person name="Szollosi G."/>
            <person name="Zifcakova L."/>
            <person name="Stursova M."/>
            <person name="Spatafora J.W."/>
            <person name="Tedersoo L."/>
            <person name="Vaario L.M."/>
            <person name="Yamada A."/>
            <person name="Yan M."/>
            <person name="Wang P."/>
            <person name="Xu J."/>
            <person name="Bruns T."/>
            <person name="Baldrian P."/>
            <person name="Vilgalys R."/>
            <person name="Dunand C."/>
            <person name="Henrissat B."/>
            <person name="Grigoriev I.V."/>
            <person name="Hibbett D."/>
            <person name="Nagy L.G."/>
            <person name="Martin F.M."/>
        </authorList>
    </citation>
    <scope>NUCLEOTIDE SEQUENCE</scope>
    <source>
        <strain evidence="1">Prilba</strain>
    </source>
</reference>
<proteinExistence type="predicted"/>
<name>A0A9P5MY89_9AGAM</name>
<sequence length="142" mass="15542">MSLPSSGHLLVLRDSVQRTSREQIVVRGIDCGHRRVVLRGESAVGVLWGVGTVWTGKIVPEEVQCKRWSMISLWDARTDDAGRVIVLYLVGLLIPGRTDTETMLQATESLIDIFADERAPAKANFRAGNVLEAFVGAVESVP</sequence>
<reference evidence="1" key="1">
    <citation type="submission" date="2019-10" db="EMBL/GenBank/DDBJ databases">
        <authorList>
            <consortium name="DOE Joint Genome Institute"/>
            <person name="Kuo A."/>
            <person name="Miyauchi S."/>
            <person name="Kiss E."/>
            <person name="Drula E."/>
            <person name="Kohler A."/>
            <person name="Sanchez-Garcia M."/>
            <person name="Andreopoulos B."/>
            <person name="Barry K.W."/>
            <person name="Bonito G."/>
            <person name="Buee M."/>
            <person name="Carver A."/>
            <person name="Chen C."/>
            <person name="Cichocki N."/>
            <person name="Clum A."/>
            <person name="Culley D."/>
            <person name="Crous P.W."/>
            <person name="Fauchery L."/>
            <person name="Girlanda M."/>
            <person name="Hayes R."/>
            <person name="Keri Z."/>
            <person name="LaButti K."/>
            <person name="Lipzen A."/>
            <person name="Lombard V."/>
            <person name="Magnuson J."/>
            <person name="Maillard F."/>
            <person name="Morin E."/>
            <person name="Murat C."/>
            <person name="Nolan M."/>
            <person name="Ohm R."/>
            <person name="Pangilinan J."/>
            <person name="Pereira M."/>
            <person name="Perotto S."/>
            <person name="Peter M."/>
            <person name="Riley R."/>
            <person name="Sitrit Y."/>
            <person name="Stielow B."/>
            <person name="Szollosi G."/>
            <person name="Zifcakova L."/>
            <person name="Stursova M."/>
            <person name="Spatafora J.W."/>
            <person name="Tedersoo L."/>
            <person name="Vaario L.-M."/>
            <person name="Yamada A."/>
            <person name="Yan M."/>
            <person name="Wang P."/>
            <person name="Xu J."/>
            <person name="Bruns T."/>
            <person name="Baldrian P."/>
            <person name="Vilgalys R."/>
            <person name="Henrissat B."/>
            <person name="Grigoriev I.V."/>
            <person name="Hibbett D."/>
            <person name="Nagy L.G."/>
            <person name="Martin F.M."/>
        </authorList>
    </citation>
    <scope>NUCLEOTIDE SEQUENCE</scope>
    <source>
        <strain evidence="1">Prilba</strain>
    </source>
</reference>
<organism evidence="1 2">
    <name type="scientific">Russula ochroleuca</name>
    <dbReference type="NCBI Taxonomy" id="152965"/>
    <lineage>
        <taxon>Eukaryota</taxon>
        <taxon>Fungi</taxon>
        <taxon>Dikarya</taxon>
        <taxon>Basidiomycota</taxon>
        <taxon>Agaricomycotina</taxon>
        <taxon>Agaricomycetes</taxon>
        <taxon>Russulales</taxon>
        <taxon>Russulaceae</taxon>
        <taxon>Russula</taxon>
    </lineage>
</organism>
<accession>A0A9P5MY89</accession>
<dbReference type="InterPro" id="IPR011989">
    <property type="entry name" value="ARM-like"/>
</dbReference>
<dbReference type="EMBL" id="WHVB01000006">
    <property type="protein sequence ID" value="KAF8481771.1"/>
    <property type="molecule type" value="Genomic_DNA"/>
</dbReference>
<dbReference type="Gene3D" id="1.25.10.10">
    <property type="entry name" value="Leucine-rich Repeat Variant"/>
    <property type="match status" value="1"/>
</dbReference>
<keyword evidence="2" id="KW-1185">Reference proteome</keyword>
<evidence type="ECO:0000313" key="2">
    <source>
        <dbReference type="Proteomes" id="UP000759537"/>
    </source>
</evidence>
<evidence type="ECO:0000313" key="1">
    <source>
        <dbReference type="EMBL" id="KAF8481771.1"/>
    </source>
</evidence>
<dbReference type="AlphaFoldDB" id="A0A9P5MY89"/>
<protein>
    <submittedName>
        <fullName evidence="1">Uncharacterized protein</fullName>
    </submittedName>
</protein>
<gene>
    <name evidence="1" type="ORF">DFH94DRAFT_691420</name>
</gene>